<keyword evidence="17" id="KW-0675">Receptor</keyword>
<dbReference type="Gene3D" id="2.170.130.10">
    <property type="entry name" value="TonB-dependent receptor, plug domain"/>
    <property type="match status" value="1"/>
</dbReference>
<dbReference type="PANTHER" id="PTHR32552:SF68">
    <property type="entry name" value="FERRICHROME OUTER MEMBRANE TRANSPORTER_PHAGE RECEPTOR"/>
    <property type="match status" value="1"/>
</dbReference>
<dbReference type="Gene3D" id="2.40.170.20">
    <property type="entry name" value="TonB-dependent receptor, beta-barrel domain"/>
    <property type="match status" value="1"/>
</dbReference>
<keyword evidence="10 12" id="KW-0472">Membrane</keyword>
<evidence type="ECO:0000313" key="17">
    <source>
        <dbReference type="EMBL" id="NGZ90119.1"/>
    </source>
</evidence>
<keyword evidence="8" id="KW-0406">Ion transport</keyword>
<dbReference type="InterPro" id="IPR000531">
    <property type="entry name" value="Beta-barrel_TonB"/>
</dbReference>
<evidence type="ECO:0000259" key="15">
    <source>
        <dbReference type="Pfam" id="PF00593"/>
    </source>
</evidence>
<keyword evidence="3 12" id="KW-1134">Transmembrane beta strand</keyword>
<dbReference type="PROSITE" id="PS52016">
    <property type="entry name" value="TONB_DEPENDENT_REC_3"/>
    <property type="match status" value="1"/>
</dbReference>
<dbReference type="Gene3D" id="2.60.40.1120">
    <property type="entry name" value="Carboxypeptidase-like, regulatory domain"/>
    <property type="match status" value="1"/>
</dbReference>
<dbReference type="InterPro" id="IPR036942">
    <property type="entry name" value="Beta-barrel_TonB_sf"/>
</dbReference>
<name>A0A967AKR3_9FLAO</name>
<evidence type="ECO:0000256" key="9">
    <source>
        <dbReference type="ARBA" id="ARBA00023077"/>
    </source>
</evidence>
<evidence type="ECO:0000256" key="13">
    <source>
        <dbReference type="RuleBase" id="RU003357"/>
    </source>
</evidence>
<evidence type="ECO:0000256" key="8">
    <source>
        <dbReference type="ARBA" id="ARBA00023065"/>
    </source>
</evidence>
<keyword evidence="4" id="KW-0410">Iron transport</keyword>
<protein>
    <submittedName>
        <fullName evidence="17">TonB-dependent receptor</fullName>
    </submittedName>
</protein>
<accession>A0A967AKR3</accession>
<evidence type="ECO:0000256" key="10">
    <source>
        <dbReference type="ARBA" id="ARBA00023136"/>
    </source>
</evidence>
<evidence type="ECO:0000313" key="18">
    <source>
        <dbReference type="Proteomes" id="UP000643701"/>
    </source>
</evidence>
<sequence>MKKLFFWGLLVLSYLQIHAQTFQVTGKVTDENLPLEGVSVYPKGKTVGTTTNQDGEYQLNLPQGKYILVFAFGNKKEVRLTLTEDQEVDVNLAEAISNLEDVIVRSVRVDADSPITHSNLTKEEIRERNLGQDIPILMQYMPSVVSTSDAGNGVGYTGIRVRGSDASRVNVTLNGIPYNDQESQGTFWVNLPDFASSVENLQLQRGVGTSTNGSGAFGASLNIQTDEVSEEAYAEIGNSFGSFNTRRHNVKFSTGLMNEHFEVSGRLSTINSDGYIDRAFSDLKSYFLQGAYQDENRLIKAIAFGGHNITYQAWFGIDEATLKENRRFNPAGQYTDLNGNTRFYDNEIDDYKQDHFQLHWNEKINRYWSTNLGLNYTYGRGYFEQFRPEADMIFHGLLPQNTSEENTTTDLIRQRWLDNDYYVINANINYQDNEWDITTGAFYSYYTNNHFGEVIWARNTGLAEPSDLYYDGNGTKREFTTFSKATYRVNNQFSVYGDVQYRYVNYQTSGITSSLENLLIDQDFNFFNPKAGLTYQLDKNFQMYSSYGRAHREPRRTDFEEGINDAERLDDFELGWRYESKLANFNVNLFYMLYENQMVLTGELDDVGRPVRETSGESFRRGIEIDAEVRIGQFTIRPNLSWSSNKNRNFSTETDGELVNLGRTNISFSPNLVAGNMLMWNPKENVQIGFLSKYVGAQYMGNIDSPTSKLSSFFVNDLNLVYEIREVGFVKKIVFNALINNIFNKKFVSNGYFFRYDDTWSEPGETTTIEGAGFYPQAGRNFLIGSTLIF</sequence>
<keyword evidence="18" id="KW-1185">Reference proteome</keyword>
<feature type="domain" description="TonB-dependent receptor plug" evidence="16">
    <location>
        <begin position="112"/>
        <end position="219"/>
    </location>
</feature>
<evidence type="ECO:0000256" key="3">
    <source>
        <dbReference type="ARBA" id="ARBA00022452"/>
    </source>
</evidence>
<keyword evidence="11 12" id="KW-0998">Cell outer membrane</keyword>
<dbReference type="Proteomes" id="UP000643701">
    <property type="component" value="Unassembled WGS sequence"/>
</dbReference>
<feature type="chain" id="PRO_5037822518" evidence="14">
    <location>
        <begin position="20"/>
        <end position="790"/>
    </location>
</feature>
<dbReference type="SUPFAM" id="SSF49464">
    <property type="entry name" value="Carboxypeptidase regulatory domain-like"/>
    <property type="match status" value="1"/>
</dbReference>
<dbReference type="RefSeq" id="WP_166400364.1">
    <property type="nucleotide sequence ID" value="NZ_JAANAS010000050.1"/>
</dbReference>
<evidence type="ECO:0000256" key="6">
    <source>
        <dbReference type="ARBA" id="ARBA00022729"/>
    </source>
</evidence>
<keyword evidence="6 14" id="KW-0732">Signal</keyword>
<evidence type="ECO:0000256" key="2">
    <source>
        <dbReference type="ARBA" id="ARBA00022448"/>
    </source>
</evidence>
<dbReference type="Pfam" id="PF13715">
    <property type="entry name" value="CarbopepD_reg_2"/>
    <property type="match status" value="1"/>
</dbReference>
<keyword evidence="5 12" id="KW-0812">Transmembrane</keyword>
<dbReference type="PANTHER" id="PTHR32552">
    <property type="entry name" value="FERRICHROME IRON RECEPTOR-RELATED"/>
    <property type="match status" value="1"/>
</dbReference>
<reference evidence="17" key="1">
    <citation type="submission" date="2020-03" db="EMBL/GenBank/DDBJ databases">
        <title>Psychroflexus Maritimus sp. nov., isolate from marine sediment.</title>
        <authorList>
            <person name="Zhong Y.-L."/>
        </authorList>
    </citation>
    <scope>NUCLEOTIDE SEQUENCE</scope>
    <source>
        <strain evidence="17">C1</strain>
    </source>
</reference>
<dbReference type="InterPro" id="IPR037066">
    <property type="entry name" value="Plug_dom_sf"/>
</dbReference>
<dbReference type="InterPro" id="IPR012910">
    <property type="entry name" value="Plug_dom"/>
</dbReference>
<dbReference type="GO" id="GO:0009279">
    <property type="term" value="C:cell outer membrane"/>
    <property type="evidence" value="ECO:0007669"/>
    <property type="project" value="UniProtKB-SubCell"/>
</dbReference>
<dbReference type="Pfam" id="PF00593">
    <property type="entry name" value="TonB_dep_Rec_b-barrel"/>
    <property type="match status" value="1"/>
</dbReference>
<dbReference type="EMBL" id="JAANAS010000050">
    <property type="protein sequence ID" value="NGZ90119.1"/>
    <property type="molecule type" value="Genomic_DNA"/>
</dbReference>
<evidence type="ECO:0000256" key="5">
    <source>
        <dbReference type="ARBA" id="ARBA00022692"/>
    </source>
</evidence>
<evidence type="ECO:0000256" key="11">
    <source>
        <dbReference type="ARBA" id="ARBA00023237"/>
    </source>
</evidence>
<evidence type="ECO:0000256" key="14">
    <source>
        <dbReference type="SAM" id="SignalP"/>
    </source>
</evidence>
<dbReference type="Pfam" id="PF07715">
    <property type="entry name" value="Plug"/>
    <property type="match status" value="1"/>
</dbReference>
<feature type="domain" description="TonB-dependent receptor-like beta-barrel" evidence="15">
    <location>
        <begin position="321"/>
        <end position="741"/>
    </location>
</feature>
<dbReference type="AlphaFoldDB" id="A0A967AKR3"/>
<feature type="signal peptide" evidence="14">
    <location>
        <begin position="1"/>
        <end position="19"/>
    </location>
</feature>
<dbReference type="InterPro" id="IPR039426">
    <property type="entry name" value="TonB-dep_rcpt-like"/>
</dbReference>
<evidence type="ECO:0000256" key="12">
    <source>
        <dbReference type="PROSITE-ProRule" id="PRU01360"/>
    </source>
</evidence>
<keyword evidence="2 12" id="KW-0813">Transport</keyword>
<comment type="similarity">
    <text evidence="12 13">Belongs to the TonB-dependent receptor family.</text>
</comment>
<comment type="subcellular location">
    <subcellularLocation>
        <location evidence="1 12">Cell outer membrane</location>
        <topology evidence="1 12">Multi-pass membrane protein</topology>
    </subcellularLocation>
</comment>
<evidence type="ECO:0000256" key="4">
    <source>
        <dbReference type="ARBA" id="ARBA00022496"/>
    </source>
</evidence>
<keyword evidence="7" id="KW-0408">Iron</keyword>
<gene>
    <name evidence="17" type="ORF">G7034_07630</name>
</gene>
<keyword evidence="9 13" id="KW-0798">TonB box</keyword>
<proteinExistence type="inferred from homology"/>
<dbReference type="InterPro" id="IPR008969">
    <property type="entry name" value="CarboxyPept-like_regulatory"/>
</dbReference>
<evidence type="ECO:0000256" key="7">
    <source>
        <dbReference type="ARBA" id="ARBA00023004"/>
    </source>
</evidence>
<dbReference type="GO" id="GO:0015344">
    <property type="term" value="F:siderophore uptake transmembrane transporter activity"/>
    <property type="evidence" value="ECO:0007669"/>
    <property type="project" value="TreeGrafter"/>
</dbReference>
<evidence type="ECO:0000256" key="1">
    <source>
        <dbReference type="ARBA" id="ARBA00004571"/>
    </source>
</evidence>
<organism evidence="17 18">
    <name type="scientific">Psychroflexus maritimus</name>
    <dbReference type="NCBI Taxonomy" id="2714865"/>
    <lineage>
        <taxon>Bacteria</taxon>
        <taxon>Pseudomonadati</taxon>
        <taxon>Bacteroidota</taxon>
        <taxon>Flavobacteriia</taxon>
        <taxon>Flavobacteriales</taxon>
        <taxon>Flavobacteriaceae</taxon>
        <taxon>Psychroflexus</taxon>
    </lineage>
</organism>
<dbReference type="SUPFAM" id="SSF56935">
    <property type="entry name" value="Porins"/>
    <property type="match status" value="1"/>
</dbReference>
<comment type="caution">
    <text evidence="17">The sequence shown here is derived from an EMBL/GenBank/DDBJ whole genome shotgun (WGS) entry which is preliminary data.</text>
</comment>
<evidence type="ECO:0000259" key="16">
    <source>
        <dbReference type="Pfam" id="PF07715"/>
    </source>
</evidence>